<sequence>MLNRHFDFYDTTKQFSYTDLFLTTAYILCMILFLTA</sequence>
<keyword evidence="1" id="KW-1133">Transmembrane helix</keyword>
<evidence type="ECO:0000313" key="2">
    <source>
        <dbReference type="EMBL" id="SFO33964.1"/>
    </source>
</evidence>
<keyword evidence="1" id="KW-0812">Transmembrane</keyword>
<keyword evidence="3" id="KW-1185">Reference proteome</keyword>
<dbReference type="EMBL" id="FOVI01000039">
    <property type="protein sequence ID" value="SFO33964.1"/>
    <property type="molecule type" value="Genomic_DNA"/>
</dbReference>
<organism evidence="2 3">
    <name type="scientific">Paenimyroides ummariense</name>
    <dbReference type="NCBI Taxonomy" id="913024"/>
    <lineage>
        <taxon>Bacteria</taxon>
        <taxon>Pseudomonadati</taxon>
        <taxon>Bacteroidota</taxon>
        <taxon>Flavobacteriia</taxon>
        <taxon>Flavobacteriales</taxon>
        <taxon>Flavobacteriaceae</taxon>
        <taxon>Paenimyroides</taxon>
    </lineage>
</organism>
<keyword evidence="1" id="KW-0472">Membrane</keyword>
<evidence type="ECO:0000256" key="1">
    <source>
        <dbReference type="SAM" id="Phobius"/>
    </source>
</evidence>
<gene>
    <name evidence="2" type="ORF">SAMN05421741_13914</name>
</gene>
<name>A0A1I5GDB3_9FLAO</name>
<dbReference type="AlphaFoldDB" id="A0A1I5GDB3"/>
<proteinExistence type="predicted"/>
<feature type="transmembrane region" description="Helical" evidence="1">
    <location>
        <begin position="15"/>
        <end position="34"/>
    </location>
</feature>
<feature type="non-terminal residue" evidence="2">
    <location>
        <position position="36"/>
    </location>
</feature>
<accession>A0A1I5GDB3</accession>
<protein>
    <submittedName>
        <fullName evidence="2">Uncharacterized protein</fullName>
    </submittedName>
</protein>
<dbReference type="Proteomes" id="UP000199036">
    <property type="component" value="Unassembled WGS sequence"/>
</dbReference>
<evidence type="ECO:0000313" key="3">
    <source>
        <dbReference type="Proteomes" id="UP000199036"/>
    </source>
</evidence>
<reference evidence="3" key="1">
    <citation type="submission" date="2016-10" db="EMBL/GenBank/DDBJ databases">
        <authorList>
            <person name="Varghese N."/>
            <person name="Submissions S."/>
        </authorList>
    </citation>
    <scope>NUCLEOTIDE SEQUENCE [LARGE SCALE GENOMIC DNA]</scope>
    <source>
        <strain evidence="3">DS-12</strain>
    </source>
</reference>